<sequence length="142" mass="14781">MLDNLYPDVVLLAGGGQTPSCPVPPISPAPPPDYRALLRHPDDFEFSVNGCCVRIWNAAGCLGSVDNQHFGGFHAIKRHLPQALAMGDDGGGGLFLHMAGAAGKGLYYCRAADLDAAEAVKIADSLRGLLAEGQGRAQLAAL</sequence>
<dbReference type="Proteomes" id="UP000003009">
    <property type="component" value="Unassembled WGS sequence"/>
</dbReference>
<proteinExistence type="predicted"/>
<dbReference type="GeneID" id="84905990"/>
<evidence type="ECO:0008006" key="3">
    <source>
        <dbReference type="Google" id="ProtNLM"/>
    </source>
</evidence>
<dbReference type="AlphaFoldDB" id="C4GJ35"/>
<dbReference type="OrthoDB" id="2608740at2"/>
<dbReference type="STRING" id="629741.GCWU000324_02057"/>
<keyword evidence="2" id="KW-1185">Reference proteome</keyword>
<dbReference type="HOGENOM" id="CLU_1813230_0_0_4"/>
<dbReference type="InterPro" id="IPR037883">
    <property type="entry name" value="Knr4/Smi1-like_sf"/>
</dbReference>
<accession>C4GJ35</accession>
<organism evidence="1 2">
    <name type="scientific">Kingella oralis ATCC 51147</name>
    <dbReference type="NCBI Taxonomy" id="629741"/>
    <lineage>
        <taxon>Bacteria</taxon>
        <taxon>Pseudomonadati</taxon>
        <taxon>Pseudomonadota</taxon>
        <taxon>Betaproteobacteria</taxon>
        <taxon>Neisseriales</taxon>
        <taxon>Neisseriaceae</taxon>
        <taxon>Kingella</taxon>
    </lineage>
</organism>
<gene>
    <name evidence="1" type="ORF">GCWU000324_02057</name>
</gene>
<evidence type="ECO:0000313" key="2">
    <source>
        <dbReference type="Proteomes" id="UP000003009"/>
    </source>
</evidence>
<protein>
    <recommendedName>
        <fullName evidence="3">SMI1 / KNR4 family protein</fullName>
    </recommendedName>
</protein>
<dbReference type="Gene3D" id="3.40.1580.10">
    <property type="entry name" value="SMI1/KNR4-like"/>
    <property type="match status" value="1"/>
</dbReference>
<name>C4GJ35_9NEIS</name>
<reference evidence="1" key="1">
    <citation type="submission" date="2009-04" db="EMBL/GenBank/DDBJ databases">
        <authorList>
            <person name="Weinstock G."/>
            <person name="Sodergren E."/>
            <person name="Clifton S."/>
            <person name="Fulton L."/>
            <person name="Fulton B."/>
            <person name="Courtney L."/>
            <person name="Fronick C."/>
            <person name="Harrison M."/>
            <person name="Strong C."/>
            <person name="Farmer C."/>
            <person name="Delahaunty K."/>
            <person name="Markovic C."/>
            <person name="Hall O."/>
            <person name="Minx P."/>
            <person name="Tomlinson C."/>
            <person name="Mitreva M."/>
            <person name="Nelson J."/>
            <person name="Hou S."/>
            <person name="Wollam A."/>
            <person name="Pepin K.H."/>
            <person name="Johnson M."/>
            <person name="Bhonagiri V."/>
            <person name="Nash W.E."/>
            <person name="Warren W."/>
            <person name="Chinwalla A."/>
            <person name="Mardis E.R."/>
            <person name="Wilson R.K."/>
        </authorList>
    </citation>
    <scope>NUCLEOTIDE SEQUENCE [LARGE SCALE GENOMIC DNA]</scope>
    <source>
        <strain evidence="1">ATCC 51147</strain>
    </source>
</reference>
<dbReference type="EMBL" id="ACJW02000003">
    <property type="protein sequence ID" value="EEP67807.1"/>
    <property type="molecule type" value="Genomic_DNA"/>
</dbReference>
<evidence type="ECO:0000313" key="1">
    <source>
        <dbReference type="EMBL" id="EEP67807.1"/>
    </source>
</evidence>
<dbReference type="RefSeq" id="WP_003796972.1">
    <property type="nucleotide sequence ID" value="NZ_GG665872.1"/>
</dbReference>
<comment type="caution">
    <text evidence="1">The sequence shown here is derived from an EMBL/GenBank/DDBJ whole genome shotgun (WGS) entry which is preliminary data.</text>
</comment>